<dbReference type="PATRIC" id="fig|1261131.3.peg.670"/>
<dbReference type="AlphaFoldDB" id="U6B558"/>
<dbReference type="STRING" id="1261131.lam_699"/>
<keyword evidence="2" id="KW-1185">Reference proteome</keyword>
<evidence type="ECO:0000313" key="2">
    <source>
        <dbReference type="Proteomes" id="UP000017862"/>
    </source>
</evidence>
<reference evidence="1 2" key="1">
    <citation type="journal article" date="2014" name="Mol. Plant Microbe Interact.">
        <title>The complete genome sequence of Candidatus Liberibacter americanus, associated with citrus Huanglongbing.</title>
        <authorList>
            <person name="Wulff N.A."/>
            <person name="Zhang S."/>
            <person name="Setubal J.C."/>
            <person name="Almeida N.F."/>
            <person name="Martins E.C."/>
            <person name="Harakava R."/>
            <person name="Kumar D."/>
            <person name="Rangel L.T."/>
            <person name="Foissac X."/>
            <person name="Bove J."/>
            <person name="Gabriel D.W."/>
        </authorList>
    </citation>
    <scope>NUCLEOTIDE SEQUENCE [LARGE SCALE GENOMIC DNA]</scope>
    <source>
        <strain evidence="1 2">Sao Paulo</strain>
    </source>
</reference>
<protein>
    <submittedName>
        <fullName evidence="1">Uncharacterized protein</fullName>
    </submittedName>
</protein>
<organism evidence="1 2">
    <name type="scientific">Candidatus Liberibacter americanus str. Sao Paulo</name>
    <dbReference type="NCBI Taxonomy" id="1261131"/>
    <lineage>
        <taxon>Bacteria</taxon>
        <taxon>Pseudomonadati</taxon>
        <taxon>Pseudomonadota</taxon>
        <taxon>Alphaproteobacteria</taxon>
        <taxon>Hyphomicrobiales</taxon>
        <taxon>Rhizobiaceae</taxon>
        <taxon>Liberibacter</taxon>
    </lineage>
</organism>
<dbReference type="KEGG" id="lar:lam_699"/>
<name>U6B558_9HYPH</name>
<dbReference type="HOGENOM" id="CLU_348418_0_0_5"/>
<dbReference type="EMBL" id="CP006604">
    <property type="protein sequence ID" value="AHA28045.1"/>
    <property type="molecule type" value="Genomic_DNA"/>
</dbReference>
<dbReference type="Proteomes" id="UP000017862">
    <property type="component" value="Chromosome"/>
</dbReference>
<accession>U6B558</accession>
<sequence>MKEECITAVRKAAGELKLSDADIEHIEFHIREAWEFEGSKYADFSNLSLDQQINRVGNRAKQSFFSDSSRLKPYELLAGLQEGKDLQTYHLKSQIAHQSFGGGSVEASIGQYKRVINDKFAEYRTYGSKFAGFVNDPKANRELMLALRGDKNVRPEAVKLAKTFHDNMDYLVKEAEVAGIKFHPLENYTPQPMDFRKISTVTKEEFVERTIPRLDLVEYQRRGIKDAESLRSFVGDVYETLASEGRNKVIAGSSRSIRHGGFIGGRLRQPRQLHYTPEGLASAMEEFGSEVTIDGMMGSSFNNLIRDIAVAREFGANASENFEFVLASTYERDRKSITERHKADDQARDKALKRLEREGKDAKDAFDRLTRGKEPSTITDQITDLELAWQVVVKFGTQVLYVSVDAVNSIVHASKRVGTSWKQTVSDTWSASPIARLTAKEKREFINHIAVGIDHARTGLSHDLETNSRSFVGKMAQKALDWQGLTAMDNMIVRGLSASLQNYVGKLTRNFKDMTSLKKKIGEQSFYAIVETHRFSERDLKLLSLAEPESFNGKGTYLTDKNIYNIADEHLTPFLKTGENAYTVKSNLANKYRTLIWSTVQDHARGSVGATLQDTKLIAGKGLGGNVLRLMSQFMVMPISFVRTHLLEANRGFKDGVGANVYRAQVAVLSLVTEELIRNVLIPLIYGKEPRFDITDPLDYAKAVLNAVTHFDKYTPLGGKSAGDTALNVLGSAPASTLRLASSVYDAIKEDKPSKQPKANAKMANELLNYFIPYQNLWYVKGAFDHYIRNSLADIINPGGRERAELYRKKQNEREKRYR</sequence>
<dbReference type="RefSeq" id="WP_007557557.1">
    <property type="nucleotide sequence ID" value="NC_022793.1"/>
</dbReference>
<gene>
    <name evidence="1" type="ORF">lam_699</name>
</gene>
<dbReference type="eggNOG" id="ENOG5030991">
    <property type="taxonomic scope" value="Bacteria"/>
</dbReference>
<evidence type="ECO:0000313" key="1">
    <source>
        <dbReference type="EMBL" id="AHA28045.1"/>
    </source>
</evidence>
<proteinExistence type="predicted"/>